<dbReference type="PROSITE" id="PS50089">
    <property type="entry name" value="ZF_RING_2"/>
    <property type="match status" value="1"/>
</dbReference>
<gene>
    <name evidence="7" type="primary">Contig704.g779</name>
    <name evidence="7" type="ORF">STYLEM_14503</name>
</gene>
<evidence type="ECO:0000313" key="7">
    <source>
        <dbReference type="EMBL" id="CDW85427.1"/>
    </source>
</evidence>
<keyword evidence="8" id="KW-1185">Reference proteome</keyword>
<evidence type="ECO:0000259" key="6">
    <source>
        <dbReference type="PROSITE" id="PS50145"/>
    </source>
</evidence>
<dbReference type="EMBL" id="CCKQ01013727">
    <property type="protein sequence ID" value="CDW85427.1"/>
    <property type="molecule type" value="Genomic_DNA"/>
</dbReference>
<dbReference type="AlphaFoldDB" id="A0A078AW33"/>
<evidence type="ECO:0000256" key="4">
    <source>
        <dbReference type="PROSITE-ProRule" id="PRU00207"/>
    </source>
</evidence>
<dbReference type="GO" id="GO:0008270">
    <property type="term" value="F:zinc ion binding"/>
    <property type="evidence" value="ECO:0007669"/>
    <property type="project" value="UniProtKB-KW"/>
</dbReference>
<dbReference type="OMA" id="NPHRIVK"/>
<keyword evidence="2 4" id="KW-0863">Zinc-finger</keyword>
<dbReference type="SUPFAM" id="SSF57850">
    <property type="entry name" value="RING/U-box"/>
    <property type="match status" value="1"/>
</dbReference>
<dbReference type="OrthoDB" id="287481at2759"/>
<feature type="zinc finger region" description="TRAF-type" evidence="4">
    <location>
        <begin position="136"/>
        <end position="180"/>
    </location>
</feature>
<dbReference type="PROSITE" id="PS50145">
    <property type="entry name" value="ZF_TRAF"/>
    <property type="match status" value="1"/>
</dbReference>
<proteinExistence type="predicted"/>
<keyword evidence="3 4" id="KW-0862">Zinc</keyword>
<evidence type="ECO:0000259" key="5">
    <source>
        <dbReference type="PROSITE" id="PS50089"/>
    </source>
</evidence>
<reference evidence="7 8" key="1">
    <citation type="submission" date="2014-06" db="EMBL/GenBank/DDBJ databases">
        <authorList>
            <person name="Swart Estienne"/>
        </authorList>
    </citation>
    <scope>NUCLEOTIDE SEQUENCE [LARGE SCALE GENOMIC DNA]</scope>
    <source>
        <strain evidence="7 8">130c</strain>
    </source>
</reference>
<dbReference type="InterPro" id="IPR001293">
    <property type="entry name" value="Znf_TRAF"/>
</dbReference>
<feature type="domain" description="TRAF-type" evidence="6">
    <location>
        <begin position="136"/>
        <end position="180"/>
    </location>
</feature>
<keyword evidence="1 4" id="KW-0479">Metal-binding</keyword>
<organism evidence="7 8">
    <name type="scientific">Stylonychia lemnae</name>
    <name type="common">Ciliate</name>
    <dbReference type="NCBI Taxonomy" id="5949"/>
    <lineage>
        <taxon>Eukaryota</taxon>
        <taxon>Sar</taxon>
        <taxon>Alveolata</taxon>
        <taxon>Ciliophora</taxon>
        <taxon>Intramacronucleata</taxon>
        <taxon>Spirotrichea</taxon>
        <taxon>Stichotrichia</taxon>
        <taxon>Sporadotrichida</taxon>
        <taxon>Oxytrichidae</taxon>
        <taxon>Stylonychinae</taxon>
        <taxon>Stylonychia</taxon>
    </lineage>
</organism>
<protein>
    <submittedName>
        <fullName evidence="7">Wd-40 repeat protein</fullName>
    </submittedName>
</protein>
<accession>A0A078AW33</accession>
<sequence>MVESSVLFQQSLDQVNIIIQKSEADQITIKVLIGTSKINQEDKRAQDQLDCPICLQIVYNPVECSNCQKCFCEDCVNSWLQRDRYDSCPLCKQKLVPKQIHRFVRQFIEDTLFEGCKNELCEQQGRKIKYSDLLKHYQYQCEEVKVSCPLQCGSQYLRKQKKLHIDQCTKINYQCRQCGCNKSILEEKQVPHNCIEYLQQQESKFKQKVEEKDKHAIQVKAPQNNGDSGLPQQSDQFWTKLHKYPLEKMTYQQMRKLPGHEGYQISWFCDAKNFLGCKGGQDLMFNFCGDPQTLTYHCDICNFDFCQVCYDFYGNAHKHDLICTTWQQLMQTNEGYKVGWRCDATGYFGCQDQESIRTNHEEVLYHDSIAFFDLCEDCLRKYQVDDDSNDFD</sequence>
<feature type="domain" description="RING-type" evidence="5">
    <location>
        <begin position="51"/>
        <end position="92"/>
    </location>
</feature>
<name>A0A078AW33_STYLE</name>
<evidence type="ECO:0000256" key="2">
    <source>
        <dbReference type="ARBA" id="ARBA00022771"/>
    </source>
</evidence>
<evidence type="ECO:0000256" key="3">
    <source>
        <dbReference type="ARBA" id="ARBA00022833"/>
    </source>
</evidence>
<dbReference type="Gene3D" id="3.30.40.10">
    <property type="entry name" value="Zinc/RING finger domain, C3HC4 (zinc finger)"/>
    <property type="match status" value="2"/>
</dbReference>
<dbReference type="InterPro" id="IPR001841">
    <property type="entry name" value="Znf_RING"/>
</dbReference>
<dbReference type="InterPro" id="IPR013083">
    <property type="entry name" value="Znf_RING/FYVE/PHD"/>
</dbReference>
<dbReference type="InParanoid" id="A0A078AW33"/>
<evidence type="ECO:0000313" key="8">
    <source>
        <dbReference type="Proteomes" id="UP000039865"/>
    </source>
</evidence>
<evidence type="ECO:0000256" key="1">
    <source>
        <dbReference type="ARBA" id="ARBA00022723"/>
    </source>
</evidence>
<dbReference type="Proteomes" id="UP000039865">
    <property type="component" value="Unassembled WGS sequence"/>
</dbReference>